<evidence type="ECO:0000259" key="8">
    <source>
        <dbReference type="PROSITE" id="PS50048"/>
    </source>
</evidence>
<feature type="compositionally biased region" description="Low complexity" evidence="7">
    <location>
        <begin position="52"/>
        <end position="64"/>
    </location>
</feature>
<dbReference type="InterPro" id="IPR036864">
    <property type="entry name" value="Zn2-C6_fun-type_DNA-bd_sf"/>
</dbReference>
<dbReference type="CDD" id="cd00067">
    <property type="entry name" value="GAL4"/>
    <property type="match status" value="1"/>
</dbReference>
<name>A0A9P0QNL8_9ASCO</name>
<dbReference type="Gene3D" id="4.10.240.10">
    <property type="entry name" value="Zn(2)-C6 fungal-type DNA-binding domain"/>
    <property type="match status" value="1"/>
</dbReference>
<keyword evidence="5" id="KW-0804">Transcription</keyword>
<organism evidence="9 10">
    <name type="scientific">[Candida] railenensis</name>
    <dbReference type="NCBI Taxonomy" id="45579"/>
    <lineage>
        <taxon>Eukaryota</taxon>
        <taxon>Fungi</taxon>
        <taxon>Dikarya</taxon>
        <taxon>Ascomycota</taxon>
        <taxon>Saccharomycotina</taxon>
        <taxon>Pichiomycetes</taxon>
        <taxon>Debaryomycetaceae</taxon>
        <taxon>Kurtzmaniella</taxon>
    </lineage>
</organism>
<keyword evidence="2" id="KW-0862">Zinc</keyword>
<comment type="caution">
    <text evidence="9">The sequence shown here is derived from an EMBL/GenBank/DDBJ whole genome shotgun (WGS) entry which is preliminary data.</text>
</comment>
<evidence type="ECO:0000256" key="7">
    <source>
        <dbReference type="SAM" id="MobiDB-lite"/>
    </source>
</evidence>
<evidence type="ECO:0000256" key="5">
    <source>
        <dbReference type="ARBA" id="ARBA00023163"/>
    </source>
</evidence>
<sequence>MSLPPISDFITGAFGSDRSSPDKIPTLIRSSNQISGSVSKEARFLAKIPLSSSSKATKGTTKSKSQLENRSHTRQASSDNKQVANIISEYQYHQASVQCQHHRHAPSFSTPNQMTINASNYQIFLNPSQMEQQQFHWSQGGTNGFYQSQNGTYWNMVQGAPLFNMSLQNGQGRSAIHYIGRYQLLLVDLSNTFELNNQLSHGVIPVRQPDVVTNPKVIRKRRKLSTRSRTGCLTCKRRKVKCDEGGLICHNCRKSSRICEWFESI</sequence>
<dbReference type="GO" id="GO:0003677">
    <property type="term" value="F:DNA binding"/>
    <property type="evidence" value="ECO:0007669"/>
    <property type="project" value="UniProtKB-KW"/>
</dbReference>
<accession>A0A9P0QNL8</accession>
<dbReference type="InterPro" id="IPR052360">
    <property type="entry name" value="Transcr_Regulatory_Proteins"/>
</dbReference>
<evidence type="ECO:0000256" key="4">
    <source>
        <dbReference type="ARBA" id="ARBA00023125"/>
    </source>
</evidence>
<reference evidence="9" key="1">
    <citation type="submission" date="2022-03" db="EMBL/GenBank/DDBJ databases">
        <authorList>
            <person name="Legras J.-L."/>
            <person name="Devillers H."/>
            <person name="Grondin C."/>
        </authorList>
    </citation>
    <scope>NUCLEOTIDE SEQUENCE</scope>
    <source>
        <strain evidence="9">CLIB 1423</strain>
    </source>
</reference>
<dbReference type="GO" id="GO:0008270">
    <property type="term" value="F:zinc ion binding"/>
    <property type="evidence" value="ECO:0007669"/>
    <property type="project" value="InterPro"/>
</dbReference>
<evidence type="ECO:0000256" key="3">
    <source>
        <dbReference type="ARBA" id="ARBA00023015"/>
    </source>
</evidence>
<evidence type="ECO:0000256" key="2">
    <source>
        <dbReference type="ARBA" id="ARBA00022833"/>
    </source>
</evidence>
<dbReference type="PANTHER" id="PTHR36206">
    <property type="entry name" value="ASPERCRYPTIN BIOSYNTHESIS CLUSTER-SPECIFIC TRANSCRIPTION REGULATOR ATNN-RELATED"/>
    <property type="match status" value="1"/>
</dbReference>
<dbReference type="SUPFAM" id="SSF57701">
    <property type="entry name" value="Zn2/Cys6 DNA-binding domain"/>
    <property type="match status" value="1"/>
</dbReference>
<keyword evidence="4" id="KW-0238">DNA-binding</keyword>
<protein>
    <recommendedName>
        <fullName evidence="8">Zn(2)-C6 fungal-type domain-containing protein</fullName>
    </recommendedName>
</protein>
<keyword evidence="1" id="KW-0479">Metal-binding</keyword>
<keyword evidence="6" id="KW-0539">Nucleus</keyword>
<dbReference type="PROSITE" id="PS00463">
    <property type="entry name" value="ZN2_CY6_FUNGAL_1"/>
    <property type="match status" value="1"/>
</dbReference>
<feature type="domain" description="Zn(2)-C6 fungal-type" evidence="8">
    <location>
        <begin position="231"/>
        <end position="261"/>
    </location>
</feature>
<dbReference type="OrthoDB" id="415590at2759"/>
<dbReference type="EMBL" id="CAKXYY010000005">
    <property type="protein sequence ID" value="CAH2351863.1"/>
    <property type="molecule type" value="Genomic_DNA"/>
</dbReference>
<dbReference type="Proteomes" id="UP000837801">
    <property type="component" value="Unassembled WGS sequence"/>
</dbReference>
<keyword evidence="3" id="KW-0805">Transcription regulation</keyword>
<dbReference type="PANTHER" id="PTHR36206:SF12">
    <property type="entry name" value="ASPERCRYPTIN BIOSYNTHESIS CLUSTER-SPECIFIC TRANSCRIPTION REGULATOR ATNN-RELATED"/>
    <property type="match status" value="1"/>
</dbReference>
<feature type="region of interest" description="Disordered" evidence="7">
    <location>
        <begin position="52"/>
        <end position="80"/>
    </location>
</feature>
<evidence type="ECO:0000313" key="10">
    <source>
        <dbReference type="Proteomes" id="UP000837801"/>
    </source>
</evidence>
<gene>
    <name evidence="9" type="ORF">CLIB1423_05S00100</name>
</gene>
<evidence type="ECO:0000256" key="1">
    <source>
        <dbReference type="ARBA" id="ARBA00022723"/>
    </source>
</evidence>
<dbReference type="AlphaFoldDB" id="A0A9P0QNL8"/>
<keyword evidence="10" id="KW-1185">Reference proteome</keyword>
<dbReference type="PROSITE" id="PS50048">
    <property type="entry name" value="ZN2_CY6_FUNGAL_2"/>
    <property type="match status" value="1"/>
</dbReference>
<proteinExistence type="predicted"/>
<dbReference type="GO" id="GO:0000981">
    <property type="term" value="F:DNA-binding transcription factor activity, RNA polymerase II-specific"/>
    <property type="evidence" value="ECO:0007669"/>
    <property type="project" value="InterPro"/>
</dbReference>
<dbReference type="InterPro" id="IPR001138">
    <property type="entry name" value="Zn2Cys6_DnaBD"/>
</dbReference>
<evidence type="ECO:0000256" key="6">
    <source>
        <dbReference type="ARBA" id="ARBA00023242"/>
    </source>
</evidence>
<dbReference type="Pfam" id="PF00172">
    <property type="entry name" value="Zn_clus"/>
    <property type="match status" value="1"/>
</dbReference>
<evidence type="ECO:0000313" key="9">
    <source>
        <dbReference type="EMBL" id="CAH2351863.1"/>
    </source>
</evidence>